<dbReference type="Gene3D" id="3.30.300.30">
    <property type="match status" value="1"/>
</dbReference>
<feature type="region of interest" description="Disordered" evidence="2">
    <location>
        <begin position="9"/>
        <end position="29"/>
    </location>
</feature>
<reference evidence="4 5" key="1">
    <citation type="journal article" date="2014" name="PLoS ONE">
        <title>Identification and Characterization of a New Erythromycin Biosynthetic Gene Cluster in Actinopolyspora erythraea YIM90600, a Novel Erythronolide-Producing Halophilic Actinomycete Isolated from Salt Field.</title>
        <authorList>
            <person name="Chen D."/>
            <person name="Feng J."/>
            <person name="Huang L."/>
            <person name="Zhang Q."/>
            <person name="Wu J."/>
            <person name="Zhu X."/>
            <person name="Duan Y."/>
            <person name="Xu Z."/>
        </authorList>
    </citation>
    <scope>NUCLEOTIDE SEQUENCE [LARGE SCALE GENOMIC DNA]</scope>
    <source>
        <strain evidence="4 5">YIM90600</strain>
    </source>
</reference>
<dbReference type="PANTHER" id="PTHR22754">
    <property type="entry name" value="DISCO-INTERACTING PROTEIN 2 DIP2 -RELATED"/>
    <property type="match status" value="1"/>
</dbReference>
<organism evidence="4 5">
    <name type="scientific">Actinopolyspora erythraea</name>
    <dbReference type="NCBI Taxonomy" id="414996"/>
    <lineage>
        <taxon>Bacteria</taxon>
        <taxon>Bacillati</taxon>
        <taxon>Actinomycetota</taxon>
        <taxon>Actinomycetes</taxon>
        <taxon>Actinopolysporales</taxon>
        <taxon>Actinopolysporaceae</taxon>
        <taxon>Actinopolyspora</taxon>
    </lineage>
</organism>
<dbReference type="Pfam" id="PF00501">
    <property type="entry name" value="AMP-binding"/>
    <property type="match status" value="1"/>
</dbReference>
<feature type="domain" description="AMP-dependent synthetase/ligase" evidence="3">
    <location>
        <begin position="36"/>
        <end position="412"/>
    </location>
</feature>
<protein>
    <submittedName>
        <fullName evidence="4">Long-chain fatty acid--CoA ligase</fullName>
    </submittedName>
</protein>
<dbReference type="PANTHER" id="PTHR22754:SF32">
    <property type="entry name" value="DISCO-INTERACTING PROTEIN 2"/>
    <property type="match status" value="1"/>
</dbReference>
<dbReference type="InterPro" id="IPR045851">
    <property type="entry name" value="AMP-bd_C_sf"/>
</dbReference>
<name>A0ABR4X714_9ACTN</name>
<evidence type="ECO:0000313" key="5">
    <source>
        <dbReference type="Proteomes" id="UP000029737"/>
    </source>
</evidence>
<dbReference type="InterPro" id="IPR000873">
    <property type="entry name" value="AMP-dep_synth/lig_dom"/>
</dbReference>
<dbReference type="RefSeq" id="WP_043570752.1">
    <property type="nucleotide sequence ID" value="NZ_CP022752.1"/>
</dbReference>
<dbReference type="InterPro" id="IPR042099">
    <property type="entry name" value="ANL_N_sf"/>
</dbReference>
<proteinExistence type="inferred from homology"/>
<evidence type="ECO:0000259" key="3">
    <source>
        <dbReference type="Pfam" id="PF00501"/>
    </source>
</evidence>
<dbReference type="EMBL" id="JPMV01000012">
    <property type="protein sequence ID" value="KGI82290.1"/>
    <property type="molecule type" value="Genomic_DNA"/>
</dbReference>
<evidence type="ECO:0000313" key="4">
    <source>
        <dbReference type="EMBL" id="KGI82290.1"/>
    </source>
</evidence>
<dbReference type="Gene3D" id="3.40.50.12780">
    <property type="entry name" value="N-terminal domain of ligase-like"/>
    <property type="match status" value="1"/>
</dbReference>
<dbReference type="GO" id="GO:0016874">
    <property type="term" value="F:ligase activity"/>
    <property type="evidence" value="ECO:0007669"/>
    <property type="project" value="UniProtKB-KW"/>
</dbReference>
<keyword evidence="5" id="KW-1185">Reference proteome</keyword>
<comment type="caution">
    <text evidence="4">The sequence shown here is derived from an EMBL/GenBank/DDBJ whole genome shotgun (WGS) entry which is preliminary data.</text>
</comment>
<dbReference type="SUPFAM" id="SSF56801">
    <property type="entry name" value="Acetyl-CoA synthetase-like"/>
    <property type="match status" value="1"/>
</dbReference>
<evidence type="ECO:0000256" key="2">
    <source>
        <dbReference type="SAM" id="MobiDB-lite"/>
    </source>
</evidence>
<comment type="similarity">
    <text evidence="1">Belongs to the ATP-dependent AMP-binding enzyme family.</text>
</comment>
<sequence>MSRFTEMVAAAAASDHGPRTRGLITGEPDAPRCRGWGQVREWALRISAALRSSREGPPVRRGDAVAVLAARPESVVPAVQAVWLAGASVTMLHQPTPRTDLGTWAEDTLRVTRMIEAGLVLLGEPFHEFAPVLAEHGIRFRDLDELSRAETGPAEEVPTGEDDLALLQLTSGSSAEPKAVRITHGNLYHNTRAITAAARLSPERDVAVSWLPLFHDMGMVGCLAVPMALGMRLVKVTPADFLARPSLWPELIGRYGGTVTAAPNFAYAITARGLERAEAGAFDLSTLRFALNGAEPVDPGTVERFLTAGAGLGLRPECVVCAFGMAEATLAVSFAPAHGGMEVDTVDSEALRSSRRAVPARPGDPGARGFALLGPPLPGMEVVVVDESGTPLPERGVGGLLIRGAAVTPGYLTVRGPLAATDGHGWLDTGDEGYLVDGQLVVCGRRKEVIVLGGRNVHPTDIERAACTVAGVRAGNAAAVRGDAGARREHFAVIVESRSAGDEAEERRLRKEVAAKVFGEVGARPSTVLVVAPGSLPKTPSGKLRRGAAAELLS</sequence>
<evidence type="ECO:0000256" key="1">
    <source>
        <dbReference type="ARBA" id="ARBA00006432"/>
    </source>
</evidence>
<dbReference type="NCBIfam" id="NF005850">
    <property type="entry name" value="PRK07768.1"/>
    <property type="match status" value="1"/>
</dbReference>
<gene>
    <name evidence="4" type="ORF">IL38_06025</name>
</gene>
<dbReference type="Proteomes" id="UP000029737">
    <property type="component" value="Unassembled WGS sequence"/>
</dbReference>
<accession>A0ABR4X714</accession>
<keyword evidence="4" id="KW-0436">Ligase</keyword>